<reference evidence="2" key="1">
    <citation type="submission" date="2016-10" db="EMBL/GenBank/DDBJ databases">
        <authorList>
            <person name="Varghese N."/>
            <person name="Submissions S."/>
        </authorList>
    </citation>
    <scope>NUCLEOTIDE SEQUENCE [LARGE SCALE GENOMIC DNA]</scope>
    <source>
        <strain evidence="2">DSM 15310</strain>
    </source>
</reference>
<proteinExistence type="predicted"/>
<name>A0A1I0DBD7_9BACT</name>
<dbReference type="Proteomes" id="UP000198697">
    <property type="component" value="Unassembled WGS sequence"/>
</dbReference>
<dbReference type="RefSeq" id="WP_092769698.1">
    <property type="nucleotide sequence ID" value="NZ_FOHS01000002.1"/>
</dbReference>
<dbReference type="EMBL" id="FOHS01000002">
    <property type="protein sequence ID" value="SET29286.1"/>
    <property type="molecule type" value="Genomic_DNA"/>
</dbReference>
<accession>A0A1I0DBD7</accession>
<evidence type="ECO:0000313" key="2">
    <source>
        <dbReference type="Proteomes" id="UP000198697"/>
    </source>
</evidence>
<organism evidence="1 2">
    <name type="scientific">Hymenobacter actinosclerus</name>
    <dbReference type="NCBI Taxonomy" id="82805"/>
    <lineage>
        <taxon>Bacteria</taxon>
        <taxon>Pseudomonadati</taxon>
        <taxon>Bacteroidota</taxon>
        <taxon>Cytophagia</taxon>
        <taxon>Cytophagales</taxon>
        <taxon>Hymenobacteraceae</taxon>
        <taxon>Hymenobacter</taxon>
    </lineage>
</organism>
<gene>
    <name evidence="1" type="ORF">SAMN04487998_1326</name>
</gene>
<protein>
    <submittedName>
        <fullName evidence="1">Uncharacterized protein</fullName>
    </submittedName>
</protein>
<keyword evidence="2" id="KW-1185">Reference proteome</keyword>
<dbReference type="AlphaFoldDB" id="A0A1I0DBD7"/>
<evidence type="ECO:0000313" key="1">
    <source>
        <dbReference type="EMBL" id="SET29286.1"/>
    </source>
</evidence>
<sequence>MVQVHEAEALAWLGDDYRYMVVLVNNPAALQRNERELANNFERLQQALPAGGYFLQYGRLYTHLNTTTLTGAWLAGELQKQHRVLSILPKYDNCLAAWNNQPYPDARCPTSGCKHHLAYQQFLGTYLSNG</sequence>